<accession>A0A8H7F1A6</accession>
<reference evidence="1 2" key="1">
    <citation type="journal article" name="Sci. Rep.">
        <title>Telomere-to-telomere assembled and centromere annotated genomes of the two main subspecies of the button mushroom Agaricus bisporus reveal especially polymorphic chromosome ends.</title>
        <authorList>
            <person name="Sonnenberg A.S.M."/>
            <person name="Sedaghat-Telgerd N."/>
            <person name="Lavrijssen B."/>
            <person name="Ohm R.A."/>
            <person name="Hendrickx P.M."/>
            <person name="Scholtmeijer K."/>
            <person name="Baars J.J.P."/>
            <person name="van Peer A."/>
        </authorList>
    </citation>
    <scope>NUCLEOTIDE SEQUENCE [LARGE SCALE GENOMIC DNA]</scope>
    <source>
        <strain evidence="1 2">H119_p4</strain>
    </source>
</reference>
<proteinExistence type="predicted"/>
<organism evidence="1 2">
    <name type="scientific">Agaricus bisporus var. burnettii</name>
    <dbReference type="NCBI Taxonomy" id="192524"/>
    <lineage>
        <taxon>Eukaryota</taxon>
        <taxon>Fungi</taxon>
        <taxon>Dikarya</taxon>
        <taxon>Basidiomycota</taxon>
        <taxon>Agaricomycotina</taxon>
        <taxon>Agaricomycetes</taxon>
        <taxon>Agaricomycetidae</taxon>
        <taxon>Agaricales</taxon>
        <taxon>Agaricineae</taxon>
        <taxon>Agaricaceae</taxon>
        <taxon>Agaricus</taxon>
    </lineage>
</organism>
<comment type="caution">
    <text evidence="1">The sequence shown here is derived from an EMBL/GenBank/DDBJ whole genome shotgun (WGS) entry which is preliminary data.</text>
</comment>
<dbReference type="AlphaFoldDB" id="A0A8H7F1A6"/>
<sequence length="650" mass="74976">MAMHSELEEALNTGLSIPEVIRIFTKHHSSPKEAHIKTYSSEFHESVHRNRTFWDNWKPLFRRLPYYLIPDLGQVDEPFMSIHKALTREIISWLCDSKRRSNVYLISEPQVPTLYVNRNTRAHLLANACYDAERFGLLVQISPYSIWGGINSLIAQLAVYYPPYRRILSRELIDNPGIFELSTRTRFRKLIHEPWQALRESHPHYIVSPPVVILCWGSESLDDKELWRSIDELGSSPHSSPLLWIVSIDANIKLPIRDLLHPFPPFQYFRLPVCYNEGPADAALILHRRFSALRHKHKEMFNAGEVWPSEEQMSQLIRVVAGVFETVEVMIQFVDWEDDGGPKAHLETFLAYMVNSPSPSDERPYCALDHFYTRALSTIPPHILSVFKQAFGIVYYGNYPLNYFELELVCLFSFGQDTLLSVLPHAYRLVVVWTNTYGNPWFRRFLEDPARSGQFYTPPSESRLCAFQAFLHILRYTSNPIGMLKLVVQATQARAGTYCFVVDNLRQLACDEFGGIGAASAFGHPFSVFTSLRRFDFRCLASTCDKIGLGRFVYFLKWLYSERVNLPNIVRTEPVGILDRRFMDKCGGLAEPLDLEKLQMPRAFREVAYPKYVLLGFENETVLAVLAPRNGYDEQDRGVTIYTSTMLECI</sequence>
<dbReference type="EMBL" id="JABXXO010000008">
    <property type="protein sequence ID" value="KAF7771792.1"/>
    <property type="molecule type" value="Genomic_DNA"/>
</dbReference>
<evidence type="ECO:0000313" key="2">
    <source>
        <dbReference type="Proteomes" id="UP000629468"/>
    </source>
</evidence>
<name>A0A8H7F1A6_AGABI</name>
<evidence type="ECO:0000313" key="1">
    <source>
        <dbReference type="EMBL" id="KAF7771792.1"/>
    </source>
</evidence>
<dbReference type="Proteomes" id="UP000629468">
    <property type="component" value="Unassembled WGS sequence"/>
</dbReference>
<protein>
    <submittedName>
        <fullName evidence="1">Uncharacterized protein</fullName>
    </submittedName>
</protein>
<gene>
    <name evidence="1" type="ORF">Agabi119p4_6103</name>
</gene>